<dbReference type="AlphaFoldDB" id="A0AAV1ZY21"/>
<dbReference type="EMBL" id="CAXIEN010000084">
    <property type="protein sequence ID" value="CAL1275356.1"/>
    <property type="molecule type" value="Genomic_DNA"/>
</dbReference>
<evidence type="ECO:0000313" key="3">
    <source>
        <dbReference type="EMBL" id="CAL1275356.1"/>
    </source>
</evidence>
<dbReference type="InterPro" id="IPR013500">
    <property type="entry name" value="TopoI_cat_euk"/>
</dbReference>
<evidence type="ECO:0000259" key="2">
    <source>
        <dbReference type="Pfam" id="PF01028"/>
    </source>
</evidence>
<keyword evidence="4" id="KW-1185">Reference proteome</keyword>
<dbReference type="InterPro" id="IPR014711">
    <property type="entry name" value="TopoI_cat_a-hlx-sub_euk"/>
</dbReference>
<dbReference type="PANTHER" id="PTHR10290">
    <property type="entry name" value="DNA TOPOISOMERASE I"/>
    <property type="match status" value="1"/>
</dbReference>
<dbReference type="GO" id="GO:0006260">
    <property type="term" value="P:DNA replication"/>
    <property type="evidence" value="ECO:0007669"/>
    <property type="project" value="TreeGrafter"/>
</dbReference>
<dbReference type="Pfam" id="PF01028">
    <property type="entry name" value="Topoisom_I"/>
    <property type="match status" value="1"/>
</dbReference>
<dbReference type="Proteomes" id="UP001497382">
    <property type="component" value="Unassembled WGS sequence"/>
</dbReference>
<dbReference type="PANTHER" id="PTHR10290:SF3">
    <property type="entry name" value="DNA TOPOISOMERASE 1"/>
    <property type="match status" value="1"/>
</dbReference>
<sequence length="90" mass="10636">MLFTKGSFILLQPYNLNKTLDRYYEGLSSKVFRTFHSSRLFEEKLNLLTKEKMSIPEKILAYNRANREVAILCNHKKPFTKEFDTSLESL</sequence>
<dbReference type="InterPro" id="IPR051062">
    <property type="entry name" value="Topoisomerase_IB"/>
</dbReference>
<dbReference type="SUPFAM" id="SSF56349">
    <property type="entry name" value="DNA breaking-rejoining enzymes"/>
    <property type="match status" value="1"/>
</dbReference>
<comment type="caution">
    <text evidence="1">Lacks conserved residue(s) required for the propagation of feature annotation.</text>
</comment>
<dbReference type="Gene3D" id="3.90.15.10">
    <property type="entry name" value="Topoisomerase I, Chain A, domain 3"/>
    <property type="match status" value="1"/>
</dbReference>
<protein>
    <recommendedName>
        <fullName evidence="2">DNA topoisomerase I catalytic core eukaryotic-type domain-containing protein</fullName>
    </recommendedName>
</protein>
<dbReference type="PROSITE" id="PS52038">
    <property type="entry name" value="TOPO_IB_2"/>
    <property type="match status" value="1"/>
</dbReference>
<dbReference type="GO" id="GO:0006265">
    <property type="term" value="P:DNA topological change"/>
    <property type="evidence" value="ECO:0007669"/>
    <property type="project" value="InterPro"/>
</dbReference>
<feature type="domain" description="DNA topoisomerase I catalytic core eukaryotic-type" evidence="2">
    <location>
        <begin position="9"/>
        <end position="89"/>
    </location>
</feature>
<accession>A0AAV1ZY21</accession>
<keyword evidence="1" id="KW-0238">DNA-binding</keyword>
<organism evidence="3 4">
    <name type="scientific">Larinioides sclopetarius</name>
    <dbReference type="NCBI Taxonomy" id="280406"/>
    <lineage>
        <taxon>Eukaryota</taxon>
        <taxon>Metazoa</taxon>
        <taxon>Ecdysozoa</taxon>
        <taxon>Arthropoda</taxon>
        <taxon>Chelicerata</taxon>
        <taxon>Arachnida</taxon>
        <taxon>Araneae</taxon>
        <taxon>Araneomorphae</taxon>
        <taxon>Entelegynae</taxon>
        <taxon>Araneoidea</taxon>
        <taxon>Araneidae</taxon>
        <taxon>Larinioides</taxon>
    </lineage>
</organism>
<reference evidence="3 4" key="1">
    <citation type="submission" date="2024-04" db="EMBL/GenBank/DDBJ databases">
        <authorList>
            <person name="Rising A."/>
            <person name="Reimegard J."/>
            <person name="Sonavane S."/>
            <person name="Akerstrom W."/>
            <person name="Nylinder S."/>
            <person name="Hedman E."/>
            <person name="Kallberg Y."/>
        </authorList>
    </citation>
    <scope>NUCLEOTIDE SEQUENCE [LARGE SCALE GENOMIC DNA]</scope>
</reference>
<comment type="caution">
    <text evidence="3">The sequence shown here is derived from an EMBL/GenBank/DDBJ whole genome shotgun (WGS) entry which is preliminary data.</text>
</comment>
<evidence type="ECO:0000256" key="1">
    <source>
        <dbReference type="PROSITE-ProRule" id="PRU01382"/>
    </source>
</evidence>
<gene>
    <name evidence="3" type="ORF">LARSCL_LOCUS8018</name>
</gene>
<dbReference type="GO" id="GO:0007059">
    <property type="term" value="P:chromosome segregation"/>
    <property type="evidence" value="ECO:0007669"/>
    <property type="project" value="TreeGrafter"/>
</dbReference>
<dbReference type="GO" id="GO:0005730">
    <property type="term" value="C:nucleolus"/>
    <property type="evidence" value="ECO:0007669"/>
    <property type="project" value="TreeGrafter"/>
</dbReference>
<dbReference type="GO" id="GO:0003917">
    <property type="term" value="F:DNA topoisomerase type I (single strand cut, ATP-independent) activity"/>
    <property type="evidence" value="ECO:0007669"/>
    <property type="project" value="InterPro"/>
</dbReference>
<dbReference type="InterPro" id="IPR011010">
    <property type="entry name" value="DNA_brk_join_enz"/>
</dbReference>
<proteinExistence type="predicted"/>
<name>A0AAV1ZY21_9ARAC</name>
<dbReference type="GO" id="GO:0003677">
    <property type="term" value="F:DNA binding"/>
    <property type="evidence" value="ECO:0007669"/>
    <property type="project" value="UniProtKB-UniRule"/>
</dbReference>
<evidence type="ECO:0000313" key="4">
    <source>
        <dbReference type="Proteomes" id="UP001497382"/>
    </source>
</evidence>